<dbReference type="OrthoDB" id="16434at2759"/>
<protein>
    <submittedName>
        <fullName evidence="1">Uncharacterized protein</fullName>
    </submittedName>
</protein>
<organism evidence="1 2">
    <name type="scientific">Athelia psychrophila</name>
    <dbReference type="NCBI Taxonomy" id="1759441"/>
    <lineage>
        <taxon>Eukaryota</taxon>
        <taxon>Fungi</taxon>
        <taxon>Dikarya</taxon>
        <taxon>Basidiomycota</taxon>
        <taxon>Agaricomycotina</taxon>
        <taxon>Agaricomycetes</taxon>
        <taxon>Agaricomycetidae</taxon>
        <taxon>Atheliales</taxon>
        <taxon>Atheliaceae</taxon>
        <taxon>Athelia</taxon>
    </lineage>
</organism>
<dbReference type="Pfam" id="PF16053">
    <property type="entry name" value="MRP-S34"/>
    <property type="match status" value="1"/>
</dbReference>
<sequence>MSAARSTKVFSRAARAIESFLPAQAPPSLDKRAATLPQVLSRYPNDGVGVKVHQCRWGHKGIANSYYLVTRSQLKLEGKHGKAWGKLYWKGKAVSETDEKIPGSLKYNWTTGPSTAVAPIKIAAPLQQIQS</sequence>
<dbReference type="AlphaFoldDB" id="A0A167UCT8"/>
<dbReference type="GO" id="GO:0005739">
    <property type="term" value="C:mitochondrion"/>
    <property type="evidence" value="ECO:0007669"/>
    <property type="project" value="InterPro"/>
</dbReference>
<reference evidence="1 2" key="1">
    <citation type="journal article" date="2016" name="Mol. Biol. Evol.">
        <title>Comparative Genomics of Early-Diverging Mushroom-Forming Fungi Provides Insights into the Origins of Lignocellulose Decay Capabilities.</title>
        <authorList>
            <person name="Nagy L.G."/>
            <person name="Riley R."/>
            <person name="Tritt A."/>
            <person name="Adam C."/>
            <person name="Daum C."/>
            <person name="Floudas D."/>
            <person name="Sun H."/>
            <person name="Yadav J.S."/>
            <person name="Pangilinan J."/>
            <person name="Larsson K.H."/>
            <person name="Matsuura K."/>
            <person name="Barry K."/>
            <person name="Labutti K."/>
            <person name="Kuo R."/>
            <person name="Ohm R.A."/>
            <person name="Bhattacharya S.S."/>
            <person name="Shirouzu T."/>
            <person name="Yoshinaga Y."/>
            <person name="Martin F.M."/>
            <person name="Grigoriev I.V."/>
            <person name="Hibbett D.S."/>
        </authorList>
    </citation>
    <scope>NUCLEOTIDE SEQUENCE [LARGE SCALE GENOMIC DNA]</scope>
    <source>
        <strain evidence="1 2">CBS 109695</strain>
    </source>
</reference>
<name>A0A167UCT8_9AGAM</name>
<gene>
    <name evidence="1" type="ORF">FIBSPDRAFT_1055071</name>
</gene>
<dbReference type="InterPro" id="IPR032053">
    <property type="entry name" value="Ribosomal_mS34"/>
</dbReference>
<keyword evidence="2" id="KW-1185">Reference proteome</keyword>
<evidence type="ECO:0000313" key="1">
    <source>
        <dbReference type="EMBL" id="KZP03817.1"/>
    </source>
</evidence>
<proteinExistence type="predicted"/>
<dbReference type="EMBL" id="KV417999">
    <property type="protein sequence ID" value="KZP03817.1"/>
    <property type="molecule type" value="Genomic_DNA"/>
</dbReference>
<dbReference type="PANTHER" id="PTHR35316:SF1">
    <property type="entry name" value="28S RIBOSOMAL S34 PROTEIN"/>
    <property type="match status" value="1"/>
</dbReference>
<accession>A0A167UCT8</accession>
<dbReference type="PANTHER" id="PTHR35316">
    <property type="entry name" value="28S RIBOSOMAL S34 PROTEIN"/>
    <property type="match status" value="1"/>
</dbReference>
<evidence type="ECO:0000313" key="2">
    <source>
        <dbReference type="Proteomes" id="UP000076532"/>
    </source>
</evidence>
<dbReference type="GO" id="GO:0003735">
    <property type="term" value="F:structural constituent of ribosome"/>
    <property type="evidence" value="ECO:0007669"/>
    <property type="project" value="InterPro"/>
</dbReference>
<dbReference type="Proteomes" id="UP000076532">
    <property type="component" value="Unassembled WGS sequence"/>
</dbReference>